<comment type="caution">
    <text evidence="1">The sequence shown here is derived from an EMBL/GenBank/DDBJ whole genome shotgun (WGS) entry which is preliminary data.</text>
</comment>
<proteinExistence type="predicted"/>
<gene>
    <name evidence="1" type="ORF">Tci_054761</name>
</gene>
<feature type="non-terminal residue" evidence="1">
    <location>
        <position position="1"/>
    </location>
</feature>
<evidence type="ECO:0000313" key="1">
    <source>
        <dbReference type="EMBL" id="GEU82783.1"/>
    </source>
</evidence>
<reference evidence="1" key="1">
    <citation type="journal article" date="2019" name="Sci. Rep.">
        <title>Draft genome of Tanacetum cinerariifolium, the natural source of mosquito coil.</title>
        <authorList>
            <person name="Yamashiro T."/>
            <person name="Shiraishi A."/>
            <person name="Satake H."/>
            <person name="Nakayama K."/>
        </authorList>
    </citation>
    <scope>NUCLEOTIDE SEQUENCE</scope>
</reference>
<sequence>EVSDDEEMTQVKVMMALTDEELAIGKNHGRNGERITMRNVNNLLSIDEDANWKLILYLADGGGSERRTTVVTSRIRIMVLIEGFVCVDLKVLVLGLVFELFEVVVVEVGDGYGMKEDEDDYGFMLFPLNVI</sequence>
<dbReference type="AlphaFoldDB" id="A0A6L2N9B5"/>
<dbReference type="EMBL" id="BKCJ010008546">
    <property type="protein sequence ID" value="GEU82783.1"/>
    <property type="molecule type" value="Genomic_DNA"/>
</dbReference>
<organism evidence="1">
    <name type="scientific">Tanacetum cinerariifolium</name>
    <name type="common">Dalmatian daisy</name>
    <name type="synonym">Chrysanthemum cinerariifolium</name>
    <dbReference type="NCBI Taxonomy" id="118510"/>
    <lineage>
        <taxon>Eukaryota</taxon>
        <taxon>Viridiplantae</taxon>
        <taxon>Streptophyta</taxon>
        <taxon>Embryophyta</taxon>
        <taxon>Tracheophyta</taxon>
        <taxon>Spermatophyta</taxon>
        <taxon>Magnoliopsida</taxon>
        <taxon>eudicotyledons</taxon>
        <taxon>Gunneridae</taxon>
        <taxon>Pentapetalae</taxon>
        <taxon>asterids</taxon>
        <taxon>campanulids</taxon>
        <taxon>Asterales</taxon>
        <taxon>Asteraceae</taxon>
        <taxon>Asteroideae</taxon>
        <taxon>Anthemideae</taxon>
        <taxon>Anthemidinae</taxon>
        <taxon>Tanacetum</taxon>
    </lineage>
</organism>
<accession>A0A6L2N9B5</accession>
<name>A0A6L2N9B5_TANCI</name>
<protein>
    <submittedName>
        <fullName evidence="1">Uncharacterized protein</fullName>
    </submittedName>
</protein>